<accession>L8K0M9</accession>
<reference evidence="1 2" key="1">
    <citation type="submission" date="2012-12" db="EMBL/GenBank/DDBJ databases">
        <title>Genome assembly of Fulvivirga imtechensis AK7.</title>
        <authorList>
            <person name="Nupur N."/>
            <person name="Khatri I."/>
            <person name="Kumar R."/>
            <person name="Subramanian S."/>
            <person name="Pinnaka A."/>
        </authorList>
    </citation>
    <scope>NUCLEOTIDE SEQUENCE [LARGE SCALE GENOMIC DNA]</scope>
    <source>
        <strain evidence="1 2">AK7</strain>
    </source>
</reference>
<dbReference type="EMBL" id="AMZN01000006">
    <property type="protein sequence ID" value="ELR73484.1"/>
    <property type="molecule type" value="Genomic_DNA"/>
</dbReference>
<dbReference type="Proteomes" id="UP000011135">
    <property type="component" value="Unassembled WGS sequence"/>
</dbReference>
<evidence type="ECO:0000313" key="1">
    <source>
        <dbReference type="EMBL" id="ELR73484.1"/>
    </source>
</evidence>
<organism evidence="1 2">
    <name type="scientific">Fulvivirga imtechensis AK7</name>
    <dbReference type="NCBI Taxonomy" id="1237149"/>
    <lineage>
        <taxon>Bacteria</taxon>
        <taxon>Pseudomonadati</taxon>
        <taxon>Bacteroidota</taxon>
        <taxon>Cytophagia</taxon>
        <taxon>Cytophagales</taxon>
        <taxon>Fulvivirgaceae</taxon>
        <taxon>Fulvivirga</taxon>
    </lineage>
</organism>
<name>L8K0M9_9BACT</name>
<dbReference type="AlphaFoldDB" id="L8K0M9"/>
<proteinExistence type="predicted"/>
<evidence type="ECO:0000313" key="2">
    <source>
        <dbReference type="Proteomes" id="UP000011135"/>
    </source>
</evidence>
<comment type="caution">
    <text evidence="1">The sequence shown here is derived from an EMBL/GenBank/DDBJ whole genome shotgun (WGS) entry which is preliminary data.</text>
</comment>
<gene>
    <name evidence="1" type="ORF">C900_04336</name>
</gene>
<sequence length="43" mass="4754">MAHKKSNPIPRLHPGIPILNPGMLKLTAMGPVPGPFRKELLER</sequence>
<dbReference type="STRING" id="1237149.C900_04336"/>
<keyword evidence="2" id="KW-1185">Reference proteome</keyword>
<protein>
    <submittedName>
        <fullName evidence="1">Uncharacterized protein</fullName>
    </submittedName>
</protein>